<keyword evidence="3" id="KW-1185">Reference proteome</keyword>
<dbReference type="EMBL" id="JHEG04000001">
    <property type="protein sequence ID" value="KAF3884295.1"/>
    <property type="molecule type" value="Genomic_DNA"/>
</dbReference>
<evidence type="ECO:0000313" key="3">
    <source>
        <dbReference type="Proteomes" id="UP000029738"/>
    </source>
</evidence>
<evidence type="ECO:0008006" key="4">
    <source>
        <dbReference type="Google" id="ProtNLM"/>
    </source>
</evidence>
<comment type="caution">
    <text evidence="2">The sequence shown here is derived from an EMBL/GenBank/DDBJ whole genome shotgun (WGS) entry which is preliminary data.</text>
</comment>
<dbReference type="Proteomes" id="UP000029738">
    <property type="component" value="Unassembled WGS sequence"/>
</dbReference>
<reference evidence="2" key="1">
    <citation type="journal article" date="2015" name="Genome Announc.">
        <title>Draft Genome Sequence of Tolypothrix boutellei Strain VB521301.</title>
        <authorList>
            <person name="Chandrababunaidu M.M."/>
            <person name="Singh D."/>
            <person name="Sen D."/>
            <person name="Bhan S."/>
            <person name="Das S."/>
            <person name="Gupta A."/>
            <person name="Adhikary S.P."/>
            <person name="Tripathy S."/>
        </authorList>
    </citation>
    <scope>NUCLEOTIDE SEQUENCE</scope>
    <source>
        <strain evidence="2">VB521301</strain>
    </source>
</reference>
<sequence>MQLRSLTVLLVSCIIWVLSWAFTPFAEALTQVKLYDLSYQQCPLELAQGAVTSGGTTMAANCFIVTGKAKNDTNKTVYDADIFGRIYDANNDPVMQNRTRLGSIEEIPPGVSNFELRISVAANQPLPLKLKQFKAAGFSAQIRK</sequence>
<dbReference type="RefSeq" id="WP_038082029.1">
    <property type="nucleotide sequence ID" value="NZ_JHEG04000001.1"/>
</dbReference>
<dbReference type="OrthoDB" id="572162at2"/>
<proteinExistence type="predicted"/>
<dbReference type="STRING" id="1479485.DA73_0202845"/>
<gene>
    <name evidence="2" type="ORF">DA73_0202845</name>
    <name evidence="1" type="ORF">DA73_0400001435</name>
</gene>
<dbReference type="EMBL" id="JHEG02000012">
    <property type="protein sequence ID" value="KIE13632.1"/>
    <property type="molecule type" value="Genomic_DNA"/>
</dbReference>
<protein>
    <recommendedName>
        <fullName evidence="4">Biotin carboxylase</fullName>
    </recommendedName>
</protein>
<organism evidence="2">
    <name type="scientific">Tolypothrix bouteillei VB521301</name>
    <dbReference type="NCBI Taxonomy" id="1479485"/>
    <lineage>
        <taxon>Bacteria</taxon>
        <taxon>Bacillati</taxon>
        <taxon>Cyanobacteriota</taxon>
        <taxon>Cyanophyceae</taxon>
        <taxon>Nostocales</taxon>
        <taxon>Tolypothrichaceae</taxon>
        <taxon>Tolypothrix</taxon>
    </lineage>
</organism>
<accession>A0A0C1NFJ6</accession>
<evidence type="ECO:0000313" key="1">
    <source>
        <dbReference type="EMBL" id="KAF3884295.1"/>
    </source>
</evidence>
<name>A0A0C1NFJ6_9CYAN</name>
<evidence type="ECO:0000313" key="2">
    <source>
        <dbReference type="EMBL" id="KIE13632.1"/>
    </source>
</evidence>
<dbReference type="AlphaFoldDB" id="A0A0C1NFJ6"/>
<reference evidence="1" key="2">
    <citation type="submission" date="2019-11" db="EMBL/GenBank/DDBJ databases">
        <title>Improved Assembly of Tolypothrix boutellei genome.</title>
        <authorList>
            <person name="Sarangi A.N."/>
            <person name="Mukherjee M."/>
            <person name="Ghosh S."/>
            <person name="Singh D."/>
            <person name="Das A."/>
            <person name="Kant S."/>
            <person name="Prusty A."/>
            <person name="Tripathy S."/>
        </authorList>
    </citation>
    <scope>NUCLEOTIDE SEQUENCE</scope>
    <source>
        <strain evidence="1">VB521301</strain>
    </source>
</reference>